<feature type="transmembrane region" description="Helical" evidence="19">
    <location>
        <begin position="126"/>
        <end position="144"/>
    </location>
</feature>
<dbReference type="EMBL" id="KV423944">
    <property type="protein sequence ID" value="KZT59031.1"/>
    <property type="molecule type" value="Genomic_DNA"/>
</dbReference>
<protein>
    <recommendedName>
        <fullName evidence="16">Delta(24(24(1)))-sterol reductase</fullName>
        <ecNumber evidence="16">1.3.1.71</ecNumber>
    </recommendedName>
</protein>
<dbReference type="GO" id="GO:0006696">
    <property type="term" value="P:ergosterol biosynthetic process"/>
    <property type="evidence" value="ECO:0007669"/>
    <property type="project" value="TreeGrafter"/>
</dbReference>
<feature type="transmembrane region" description="Helical" evidence="19">
    <location>
        <begin position="198"/>
        <end position="218"/>
    </location>
</feature>
<name>A0A165H9X4_9BASI</name>
<dbReference type="FunCoup" id="A0A165H9X4">
    <property type="interactions" value="54"/>
</dbReference>
<comment type="catalytic activity">
    <reaction evidence="17">
        <text>ergosterol + NADP(+) = ergosta-5,7,22,24(28)-tetraen-3beta-ol + NADPH + H(+)</text>
        <dbReference type="Rhea" id="RHEA:18501"/>
        <dbReference type="ChEBI" id="CHEBI:15378"/>
        <dbReference type="ChEBI" id="CHEBI:16933"/>
        <dbReference type="ChEBI" id="CHEBI:18249"/>
        <dbReference type="ChEBI" id="CHEBI:57783"/>
        <dbReference type="ChEBI" id="CHEBI:58349"/>
        <dbReference type="EC" id="1.3.1.71"/>
    </reaction>
    <physiologicalReaction direction="right-to-left" evidence="17">
        <dbReference type="Rhea" id="RHEA:18503"/>
    </physiologicalReaction>
</comment>
<evidence type="ECO:0000313" key="21">
    <source>
        <dbReference type="Proteomes" id="UP000076842"/>
    </source>
</evidence>
<keyword evidence="4 19" id="KW-0812">Transmembrane</keyword>
<comment type="subcellular location">
    <subcellularLocation>
        <location evidence="1">Endoplasmic reticulum membrane</location>
        <topology evidence="1">Multi-pass membrane protein</topology>
    </subcellularLocation>
</comment>
<keyword evidence="13" id="KW-1207">Sterol metabolism</keyword>
<dbReference type="Pfam" id="PF01222">
    <property type="entry name" value="ERG4_ERG24"/>
    <property type="match status" value="1"/>
</dbReference>
<reference evidence="20 21" key="1">
    <citation type="journal article" date="2016" name="Mol. Biol. Evol.">
        <title>Comparative Genomics of Early-Diverging Mushroom-Forming Fungi Provides Insights into the Origins of Lignocellulose Decay Capabilities.</title>
        <authorList>
            <person name="Nagy L.G."/>
            <person name="Riley R."/>
            <person name="Tritt A."/>
            <person name="Adam C."/>
            <person name="Daum C."/>
            <person name="Floudas D."/>
            <person name="Sun H."/>
            <person name="Yadav J.S."/>
            <person name="Pangilinan J."/>
            <person name="Larsson K.H."/>
            <person name="Matsuura K."/>
            <person name="Barry K."/>
            <person name="Labutti K."/>
            <person name="Kuo R."/>
            <person name="Ohm R.A."/>
            <person name="Bhattacharya S.S."/>
            <person name="Shirouzu T."/>
            <person name="Yoshinaga Y."/>
            <person name="Martin F.M."/>
            <person name="Grigoriev I.V."/>
            <person name="Hibbett D.S."/>
        </authorList>
    </citation>
    <scope>NUCLEOTIDE SEQUENCE [LARGE SCALE GENOMIC DNA]</scope>
    <source>
        <strain evidence="20 21">HHB12733</strain>
    </source>
</reference>
<feature type="transmembrane region" description="Helical" evidence="19">
    <location>
        <begin position="72"/>
        <end position="93"/>
    </location>
</feature>
<evidence type="ECO:0000256" key="18">
    <source>
        <dbReference type="SAM" id="MobiDB-lite"/>
    </source>
</evidence>
<feature type="transmembrane region" description="Helical" evidence="19">
    <location>
        <begin position="165"/>
        <end position="186"/>
    </location>
</feature>
<dbReference type="Gene3D" id="1.20.120.1630">
    <property type="match status" value="1"/>
</dbReference>
<keyword evidence="5" id="KW-0256">Endoplasmic reticulum</keyword>
<evidence type="ECO:0000256" key="2">
    <source>
        <dbReference type="ARBA" id="ARBA00005402"/>
    </source>
</evidence>
<evidence type="ECO:0000256" key="15">
    <source>
        <dbReference type="ARBA" id="ARBA00029435"/>
    </source>
</evidence>
<evidence type="ECO:0000256" key="7">
    <source>
        <dbReference type="ARBA" id="ARBA00022955"/>
    </source>
</evidence>
<comment type="similarity">
    <text evidence="2">Belongs to the ERG4/ERG24 family.</text>
</comment>
<comment type="pathway">
    <text evidence="15">Steroid metabolism; ergosterol biosynthesis.</text>
</comment>
<evidence type="ECO:0000256" key="9">
    <source>
        <dbReference type="ARBA" id="ARBA00023002"/>
    </source>
</evidence>
<dbReference type="PANTHER" id="PTHR21257:SF31">
    <property type="entry name" value="DELTA(24(24(1)))-STEROL REDUCTASE ERG4"/>
    <property type="match status" value="1"/>
</dbReference>
<keyword evidence="12 19" id="KW-0472">Membrane</keyword>
<dbReference type="AlphaFoldDB" id="A0A165H9X4"/>
<keyword evidence="3" id="KW-0444">Lipid biosynthesis</keyword>
<evidence type="ECO:0000256" key="4">
    <source>
        <dbReference type="ARBA" id="ARBA00022692"/>
    </source>
</evidence>
<keyword evidence="6" id="KW-0521">NADP</keyword>
<proteinExistence type="inferred from homology"/>
<feature type="transmembrane region" description="Helical" evidence="19">
    <location>
        <begin position="319"/>
        <end position="340"/>
    </location>
</feature>
<feature type="transmembrane region" description="Helical" evidence="19">
    <location>
        <begin position="352"/>
        <end position="371"/>
    </location>
</feature>
<evidence type="ECO:0000256" key="13">
    <source>
        <dbReference type="ARBA" id="ARBA00023166"/>
    </source>
</evidence>
<evidence type="ECO:0000256" key="19">
    <source>
        <dbReference type="SAM" id="Phobius"/>
    </source>
</evidence>
<evidence type="ECO:0000256" key="17">
    <source>
        <dbReference type="ARBA" id="ARBA00048918"/>
    </source>
</evidence>
<dbReference type="EC" id="1.3.1.71" evidence="16"/>
<dbReference type="GO" id="GO:0000246">
    <property type="term" value="F:Delta24(24-1) sterol reductase activity"/>
    <property type="evidence" value="ECO:0007669"/>
    <property type="project" value="UniProtKB-EC"/>
</dbReference>
<evidence type="ECO:0000256" key="3">
    <source>
        <dbReference type="ARBA" id="ARBA00022516"/>
    </source>
</evidence>
<evidence type="ECO:0000256" key="8">
    <source>
        <dbReference type="ARBA" id="ARBA00022989"/>
    </source>
</evidence>
<keyword evidence="7" id="KW-0752">Steroid biosynthesis</keyword>
<dbReference type="InterPro" id="IPR001171">
    <property type="entry name" value="ERG24_DHCR-like"/>
</dbReference>
<keyword evidence="14" id="KW-0753">Steroid metabolism</keyword>
<evidence type="ECO:0000256" key="14">
    <source>
        <dbReference type="ARBA" id="ARBA00023221"/>
    </source>
</evidence>
<keyword evidence="10" id="KW-0756">Sterol biosynthesis</keyword>
<keyword evidence="8 19" id="KW-1133">Transmembrane helix</keyword>
<evidence type="ECO:0000313" key="20">
    <source>
        <dbReference type="EMBL" id="KZT59031.1"/>
    </source>
</evidence>
<evidence type="ECO:0000256" key="10">
    <source>
        <dbReference type="ARBA" id="ARBA00023011"/>
    </source>
</evidence>
<accession>A0A165H9X4</accession>
<dbReference type="PANTHER" id="PTHR21257">
    <property type="entry name" value="DELTA(14)-STEROL REDUCTASE"/>
    <property type="match status" value="1"/>
</dbReference>
<evidence type="ECO:0000256" key="16">
    <source>
        <dbReference type="ARBA" id="ARBA00038892"/>
    </source>
</evidence>
<dbReference type="GO" id="GO:0005789">
    <property type="term" value="C:endoplasmic reticulum membrane"/>
    <property type="evidence" value="ECO:0007669"/>
    <property type="project" value="UniProtKB-SubCell"/>
</dbReference>
<gene>
    <name evidence="20" type="ORF">CALCODRAFT_481802</name>
</gene>
<dbReference type="InParanoid" id="A0A165H9X4"/>
<dbReference type="Proteomes" id="UP000076842">
    <property type="component" value="Unassembled WGS sequence"/>
</dbReference>
<evidence type="ECO:0000256" key="1">
    <source>
        <dbReference type="ARBA" id="ARBA00004477"/>
    </source>
</evidence>
<dbReference type="FunFam" id="1.20.120.1630:FF:000003">
    <property type="entry name" value="C-24(28) sterol reductase"/>
    <property type="match status" value="1"/>
</dbReference>
<organism evidence="20 21">
    <name type="scientific">Calocera cornea HHB12733</name>
    <dbReference type="NCBI Taxonomy" id="1353952"/>
    <lineage>
        <taxon>Eukaryota</taxon>
        <taxon>Fungi</taxon>
        <taxon>Dikarya</taxon>
        <taxon>Basidiomycota</taxon>
        <taxon>Agaricomycotina</taxon>
        <taxon>Dacrymycetes</taxon>
        <taxon>Dacrymycetales</taxon>
        <taxon>Dacrymycetaceae</taxon>
        <taxon>Calocera</taxon>
    </lineage>
</organism>
<sequence>MPHDGAPGSAAAVNGKSDDPSSIRQRKNPILNGDSQALIANDGHIVFSELGKEVDKKLDTHQGWEFGGPPGVTAMILGFPVLMYYLWICLTFYDGQLTHPESIDDIVPFFSRMWQHVKQDAAPTPYAFAIYTGLMAIQLLLAFIMPGYKQEGLPVPSLDYKTLTYNCNALASWYATLIIAATLHWNGIFRLTEIIDNFGSLMTVSMIWANIVSVYMYVSTVARGEQIRMSGNLIYDFFMGACLNPRIGSVDLKMWAEVRIPWVLLFLISVSGACKQYETFGYVTPNMAFMVLATGLYINACAKGEECIPQTWDMFHEKWGWMIIFWNFSGVPFTYCYSIVYMAANDPKKYEFSTPTYIALYTTLLCAYYVFDTSMSQKSRFRMQMQGTYQPRWSFPQLPWGTLTNPQYIQTEHGNRLLISGWWAFLRKPNYTADYIQSLSWSLCIGAASPIPYFYPVFFFAVLVHRCGRDFERCERKYGKDWDKYCSIVRWRFIPGIY</sequence>
<evidence type="ECO:0000256" key="11">
    <source>
        <dbReference type="ARBA" id="ARBA00023098"/>
    </source>
</evidence>
<evidence type="ECO:0000256" key="5">
    <source>
        <dbReference type="ARBA" id="ARBA00022824"/>
    </source>
</evidence>
<dbReference type="PROSITE" id="PS01018">
    <property type="entry name" value="STEROL_REDUCT_2"/>
    <property type="match status" value="1"/>
</dbReference>
<keyword evidence="9" id="KW-0560">Oxidoreductase</keyword>
<dbReference type="PROSITE" id="PS01017">
    <property type="entry name" value="STEROL_REDUCT_1"/>
    <property type="match status" value="1"/>
</dbReference>
<feature type="transmembrane region" description="Helical" evidence="19">
    <location>
        <begin position="279"/>
        <end position="298"/>
    </location>
</feature>
<dbReference type="OrthoDB" id="5326588at2759"/>
<feature type="region of interest" description="Disordered" evidence="18">
    <location>
        <begin position="1"/>
        <end position="27"/>
    </location>
</feature>
<keyword evidence="11" id="KW-0443">Lipid metabolism</keyword>
<evidence type="ECO:0000256" key="6">
    <source>
        <dbReference type="ARBA" id="ARBA00022857"/>
    </source>
</evidence>
<evidence type="ECO:0000256" key="12">
    <source>
        <dbReference type="ARBA" id="ARBA00023136"/>
    </source>
</evidence>
<dbReference type="InterPro" id="IPR018083">
    <property type="entry name" value="Sterol_reductase_CS"/>
</dbReference>
<dbReference type="STRING" id="1353952.A0A165H9X4"/>
<keyword evidence="21" id="KW-1185">Reference proteome</keyword>